<gene>
    <name evidence="3" type="ORF">Nans01_24520</name>
</gene>
<dbReference type="Proteomes" id="UP001165092">
    <property type="component" value="Unassembled WGS sequence"/>
</dbReference>
<dbReference type="RefSeq" id="WP_285759474.1">
    <property type="nucleotide sequence ID" value="NZ_BSQG01000003.1"/>
</dbReference>
<dbReference type="Pfam" id="PF14110">
    <property type="entry name" value="DUF4282"/>
    <property type="match status" value="1"/>
</dbReference>
<feature type="transmembrane region" description="Helical" evidence="2">
    <location>
        <begin position="108"/>
        <end position="128"/>
    </location>
</feature>
<keyword evidence="2" id="KW-1133">Transmembrane helix</keyword>
<dbReference type="InterPro" id="IPR025557">
    <property type="entry name" value="DUF4282"/>
</dbReference>
<comment type="caution">
    <text evidence="3">The sequence shown here is derived from an EMBL/GenBank/DDBJ whole genome shotgun (WGS) entry which is preliminary data.</text>
</comment>
<accession>A0A9W6P6M0</accession>
<organism evidence="3 4">
    <name type="scientific">Nocardiopsis ansamitocini</name>
    <dbReference type="NCBI Taxonomy" id="1670832"/>
    <lineage>
        <taxon>Bacteria</taxon>
        <taxon>Bacillati</taxon>
        <taxon>Actinomycetota</taxon>
        <taxon>Actinomycetes</taxon>
        <taxon>Streptosporangiales</taxon>
        <taxon>Nocardiopsidaceae</taxon>
        <taxon>Nocardiopsis</taxon>
    </lineage>
</organism>
<reference evidence="3" key="1">
    <citation type="submission" date="2023-02" db="EMBL/GenBank/DDBJ databases">
        <title>Nocardiopsis ansamitocini NBRC 112285.</title>
        <authorList>
            <person name="Ichikawa N."/>
            <person name="Sato H."/>
            <person name="Tonouchi N."/>
        </authorList>
    </citation>
    <scope>NUCLEOTIDE SEQUENCE</scope>
    <source>
        <strain evidence="3">NBRC 112285</strain>
    </source>
</reference>
<feature type="compositionally biased region" description="Pro residues" evidence="1">
    <location>
        <begin position="17"/>
        <end position="30"/>
    </location>
</feature>
<evidence type="ECO:0008006" key="5">
    <source>
        <dbReference type="Google" id="ProtNLM"/>
    </source>
</evidence>
<dbReference type="AlphaFoldDB" id="A0A9W6P6M0"/>
<feature type="compositionally biased region" description="Low complexity" evidence="1">
    <location>
        <begin position="31"/>
        <end position="40"/>
    </location>
</feature>
<proteinExistence type="predicted"/>
<keyword evidence="2" id="KW-0472">Membrane</keyword>
<evidence type="ECO:0000256" key="1">
    <source>
        <dbReference type="SAM" id="MobiDB-lite"/>
    </source>
</evidence>
<name>A0A9W6P6M0_9ACTN</name>
<keyword evidence="2" id="KW-0812">Transmembrane</keyword>
<evidence type="ECO:0000313" key="3">
    <source>
        <dbReference type="EMBL" id="GLU48101.1"/>
    </source>
</evidence>
<evidence type="ECO:0000313" key="4">
    <source>
        <dbReference type="Proteomes" id="UP001165092"/>
    </source>
</evidence>
<sequence>MSYPPDPNQQPWQQPSGPYPGQPPQGPPPGSYGVPPGIGYQGAPPPGGPQPVLEKGFFGALFDFGFTTYVTSKVIKVLYVIGLVLVTIATLSFVVSSFSMMGRGGFDTFFGILMLLFSPVLALLYLILLRIWMELLIVVFQIADDLRAIRIRGGF</sequence>
<protein>
    <recommendedName>
        <fullName evidence="5">DUF4282 domain-containing protein</fullName>
    </recommendedName>
</protein>
<feature type="region of interest" description="Disordered" evidence="1">
    <location>
        <begin position="1"/>
        <end position="40"/>
    </location>
</feature>
<keyword evidence="4" id="KW-1185">Reference proteome</keyword>
<feature type="transmembrane region" description="Helical" evidence="2">
    <location>
        <begin position="77"/>
        <end position="96"/>
    </location>
</feature>
<evidence type="ECO:0000256" key="2">
    <source>
        <dbReference type="SAM" id="Phobius"/>
    </source>
</evidence>
<dbReference type="EMBL" id="BSQG01000003">
    <property type="protein sequence ID" value="GLU48101.1"/>
    <property type="molecule type" value="Genomic_DNA"/>
</dbReference>